<protein>
    <submittedName>
        <fullName evidence="2">Uncharacterized protein</fullName>
    </submittedName>
</protein>
<accession>A0A4Z1HG41</accession>
<reference evidence="2 3" key="1">
    <citation type="submission" date="2017-12" db="EMBL/GenBank/DDBJ databases">
        <title>Comparative genomics of Botrytis spp.</title>
        <authorList>
            <person name="Valero-Jimenez C.A."/>
            <person name="Tapia P."/>
            <person name="Veloso J."/>
            <person name="Silva-Moreno E."/>
            <person name="Staats M."/>
            <person name="Valdes J.H."/>
            <person name="Van Kan J.A.L."/>
        </authorList>
    </citation>
    <scope>NUCLEOTIDE SEQUENCE [LARGE SCALE GENOMIC DNA]</scope>
    <source>
        <strain evidence="2 3">MUCL11595</strain>
    </source>
</reference>
<proteinExistence type="predicted"/>
<name>A0A4Z1HG41_9HELO</name>
<dbReference type="EMBL" id="PQXN01000252">
    <property type="protein sequence ID" value="TGO48056.1"/>
    <property type="molecule type" value="Genomic_DNA"/>
</dbReference>
<feature type="compositionally biased region" description="Polar residues" evidence="1">
    <location>
        <begin position="141"/>
        <end position="159"/>
    </location>
</feature>
<gene>
    <name evidence="2" type="ORF">BCON_0253g00050</name>
</gene>
<feature type="region of interest" description="Disordered" evidence="1">
    <location>
        <begin position="1"/>
        <end position="327"/>
    </location>
</feature>
<evidence type="ECO:0000313" key="3">
    <source>
        <dbReference type="Proteomes" id="UP000297527"/>
    </source>
</evidence>
<feature type="compositionally biased region" description="Low complexity" evidence="1">
    <location>
        <begin position="184"/>
        <end position="203"/>
    </location>
</feature>
<sequence>MSTTDVSSDSRRSDRTHRTHRSHRSGDSRPSNASRNLHEVFLDPITKMAVEVTYKNGKRIEPIPSDDSKPGDDQSSEYSAASSANTDSTVKPKKKNRGNGSLHTIDEHEHEHDNNDRRLVLRSRKLEEDGSRGGSRRAPSTVPSTSSNRTGSNAYSQRTSTHRSRAPTQIEKEVKPDDSISNVSAKTYSTRTKSSRSGSTSVSDFPRPPPSQVSRTDSDGKGSLYASDMRRVAQHHAAPPLKYREPTRPPPSERGGSVSAAQPYPSSGGQVGYGGPPSAHGDINRYPPRPRTTAVTSGGHWSSSFVQDGQGRSVQMHSSSFFASRTG</sequence>
<comment type="caution">
    <text evidence="2">The sequence shown here is derived from an EMBL/GenBank/DDBJ whole genome shotgun (WGS) entry which is preliminary data.</text>
</comment>
<dbReference type="Proteomes" id="UP000297527">
    <property type="component" value="Unassembled WGS sequence"/>
</dbReference>
<keyword evidence="3" id="KW-1185">Reference proteome</keyword>
<feature type="compositionally biased region" description="Basic and acidic residues" evidence="1">
    <location>
        <begin position="58"/>
        <end position="72"/>
    </location>
</feature>
<evidence type="ECO:0000313" key="2">
    <source>
        <dbReference type="EMBL" id="TGO48056.1"/>
    </source>
</evidence>
<feature type="compositionally biased region" description="Polar residues" evidence="1">
    <location>
        <begin position="293"/>
        <end position="327"/>
    </location>
</feature>
<feature type="compositionally biased region" description="Polar residues" evidence="1">
    <location>
        <begin position="76"/>
        <end position="89"/>
    </location>
</feature>
<evidence type="ECO:0000256" key="1">
    <source>
        <dbReference type="SAM" id="MobiDB-lite"/>
    </source>
</evidence>
<dbReference type="AlphaFoldDB" id="A0A4Z1HG41"/>
<feature type="compositionally biased region" description="Basic residues" evidence="1">
    <location>
        <begin position="14"/>
        <end position="23"/>
    </location>
</feature>
<organism evidence="2 3">
    <name type="scientific">Botryotinia convoluta</name>
    <dbReference type="NCBI Taxonomy" id="54673"/>
    <lineage>
        <taxon>Eukaryota</taxon>
        <taxon>Fungi</taxon>
        <taxon>Dikarya</taxon>
        <taxon>Ascomycota</taxon>
        <taxon>Pezizomycotina</taxon>
        <taxon>Leotiomycetes</taxon>
        <taxon>Helotiales</taxon>
        <taxon>Sclerotiniaceae</taxon>
        <taxon>Botryotinia</taxon>
    </lineage>
</organism>
<feature type="compositionally biased region" description="Basic and acidic residues" evidence="1">
    <location>
        <begin position="104"/>
        <end position="131"/>
    </location>
</feature>